<evidence type="ECO:0000313" key="1">
    <source>
        <dbReference type="EMBL" id="KAK7444318.1"/>
    </source>
</evidence>
<protein>
    <submittedName>
        <fullName evidence="1">Uncharacterized protein</fullName>
    </submittedName>
</protein>
<comment type="caution">
    <text evidence="1">The sequence shown here is derived from an EMBL/GenBank/DDBJ whole genome shotgun (WGS) entry which is preliminary data.</text>
</comment>
<dbReference type="EMBL" id="JBANRG010000051">
    <property type="protein sequence ID" value="KAK7444318.1"/>
    <property type="molecule type" value="Genomic_DNA"/>
</dbReference>
<keyword evidence="2" id="KW-1185">Reference proteome</keyword>
<sequence length="212" mass="22908">MCVPEQSAATGETYILPLEYVSILSGLIRVVEIEVGRPVGVRPHPLLMMLRCTINVRSQQNPSNCESTPSSVKDTGVLSLHNDHPEAPSSAVAFNIPESSSAATGIRRSLRHSASSAALADQEFDDLIDSLNSDHDKASSIRAKFTKSASTKSPKKKPAVKATANSPCWTTALLMLRHTKTSACLSPLLEELHTSVSLMHDSYDYDICFSPT</sequence>
<gene>
    <name evidence="1" type="ORF">VKT23_015330</name>
</gene>
<evidence type="ECO:0000313" key="2">
    <source>
        <dbReference type="Proteomes" id="UP001498398"/>
    </source>
</evidence>
<reference evidence="1 2" key="1">
    <citation type="submission" date="2024-01" db="EMBL/GenBank/DDBJ databases">
        <title>A draft genome for the cacao thread blight pathogen Marasmiellus scandens.</title>
        <authorList>
            <person name="Baruah I.K."/>
            <person name="Leung J."/>
            <person name="Bukari Y."/>
            <person name="Amoako-Attah I."/>
            <person name="Meinhardt L.W."/>
            <person name="Bailey B.A."/>
            <person name="Cohen S.P."/>
        </authorList>
    </citation>
    <scope>NUCLEOTIDE SEQUENCE [LARGE SCALE GENOMIC DNA]</scope>
    <source>
        <strain evidence="1 2">GH-19</strain>
    </source>
</reference>
<dbReference type="Proteomes" id="UP001498398">
    <property type="component" value="Unassembled WGS sequence"/>
</dbReference>
<accession>A0ABR1J2J2</accession>
<organism evidence="1 2">
    <name type="scientific">Marasmiellus scandens</name>
    <dbReference type="NCBI Taxonomy" id="2682957"/>
    <lineage>
        <taxon>Eukaryota</taxon>
        <taxon>Fungi</taxon>
        <taxon>Dikarya</taxon>
        <taxon>Basidiomycota</taxon>
        <taxon>Agaricomycotina</taxon>
        <taxon>Agaricomycetes</taxon>
        <taxon>Agaricomycetidae</taxon>
        <taxon>Agaricales</taxon>
        <taxon>Marasmiineae</taxon>
        <taxon>Omphalotaceae</taxon>
        <taxon>Marasmiellus</taxon>
    </lineage>
</organism>
<proteinExistence type="predicted"/>
<name>A0ABR1J2J2_9AGAR</name>